<dbReference type="GO" id="GO:0045735">
    <property type="term" value="F:nutrient reservoir activity"/>
    <property type="evidence" value="ECO:0007669"/>
    <property type="project" value="InterPro"/>
</dbReference>
<dbReference type="Gene3D" id="1.10.110.10">
    <property type="entry name" value="Plant lipid-transfer and hydrophobic proteins"/>
    <property type="match status" value="1"/>
</dbReference>
<comment type="similarity">
    <text evidence="1">Belongs to the 2S seed storage albumins family.</text>
</comment>
<gene>
    <name evidence="4" type="ORF">RCOM_0184130</name>
</gene>
<dbReference type="SMR" id="B9SA37"/>
<dbReference type="eggNOG" id="ENOG502S7EV">
    <property type="taxonomic scope" value="Eukaryota"/>
</dbReference>
<dbReference type="SMART" id="SM00499">
    <property type="entry name" value="AAI"/>
    <property type="match status" value="1"/>
</dbReference>
<dbReference type="Proteomes" id="UP000008311">
    <property type="component" value="Unassembled WGS sequence"/>
</dbReference>
<organism evidence="4 5">
    <name type="scientific">Ricinus communis</name>
    <name type="common">Castor bean</name>
    <dbReference type="NCBI Taxonomy" id="3988"/>
    <lineage>
        <taxon>Eukaryota</taxon>
        <taxon>Viridiplantae</taxon>
        <taxon>Streptophyta</taxon>
        <taxon>Embryophyta</taxon>
        <taxon>Tracheophyta</taxon>
        <taxon>Spermatophyta</taxon>
        <taxon>Magnoliopsida</taxon>
        <taxon>eudicotyledons</taxon>
        <taxon>Gunneridae</taxon>
        <taxon>Pentapetalae</taxon>
        <taxon>rosids</taxon>
        <taxon>fabids</taxon>
        <taxon>Malpighiales</taxon>
        <taxon>Euphorbiaceae</taxon>
        <taxon>Acalyphoideae</taxon>
        <taxon>Acalypheae</taxon>
        <taxon>Ricinus</taxon>
    </lineage>
</organism>
<dbReference type="InterPro" id="IPR036312">
    <property type="entry name" value="Bifun_inhib/LTP/seed_sf"/>
</dbReference>
<evidence type="ECO:0000259" key="3">
    <source>
        <dbReference type="SMART" id="SM00499"/>
    </source>
</evidence>
<dbReference type="InParanoid" id="B9SA37"/>
<evidence type="ECO:0000256" key="2">
    <source>
        <dbReference type="SAM" id="SignalP"/>
    </source>
</evidence>
<dbReference type="OrthoDB" id="1922883at2759"/>
<feature type="signal peptide" evidence="2">
    <location>
        <begin position="1"/>
        <end position="20"/>
    </location>
</feature>
<dbReference type="KEGG" id="rcu:8280734"/>
<dbReference type="InterPro" id="IPR016140">
    <property type="entry name" value="Bifunc_inhib/LTP/seed_store"/>
</dbReference>
<dbReference type="SUPFAM" id="SSF47699">
    <property type="entry name" value="Bifunctional inhibitor/lipid-transfer protein/seed storage 2S albumin"/>
    <property type="match status" value="1"/>
</dbReference>
<dbReference type="PANTHER" id="PTHR35496">
    <property type="entry name" value="2S SEED STORAGE PROTEIN 1-RELATED"/>
    <property type="match status" value="1"/>
</dbReference>
<dbReference type="Pfam" id="PF00234">
    <property type="entry name" value="Tryp_alpha_amyl"/>
    <property type="match status" value="1"/>
</dbReference>
<dbReference type="CDD" id="cd00261">
    <property type="entry name" value="AAI_SS"/>
    <property type="match status" value="1"/>
</dbReference>
<sequence>MAKLAILLASFIALLFLVDASIYRTTVIVDAEDANNILRQDIHQQQRGSCSAEIEKQQNLWRCQQYIKKEVTGWGPRMDYYPLCCDHLEQMTSQCRCEGLRQAIQKQQSEGQIEGEDVREAFRIAQDLPSRCGVSPSPCQFEPGLGF</sequence>
<dbReference type="FunCoup" id="B9SA37">
    <property type="interactions" value="60"/>
</dbReference>
<reference evidence="5" key="1">
    <citation type="journal article" date="2010" name="Nat. Biotechnol.">
        <title>Draft genome sequence of the oilseed species Ricinus communis.</title>
        <authorList>
            <person name="Chan A.P."/>
            <person name="Crabtree J."/>
            <person name="Zhao Q."/>
            <person name="Lorenzi H."/>
            <person name="Orvis J."/>
            <person name="Puiu D."/>
            <person name="Melake-Berhan A."/>
            <person name="Jones K.M."/>
            <person name="Redman J."/>
            <person name="Chen G."/>
            <person name="Cahoon E.B."/>
            <person name="Gedil M."/>
            <person name="Stanke M."/>
            <person name="Haas B.J."/>
            <person name="Wortman J.R."/>
            <person name="Fraser-Liggett C.M."/>
            <person name="Ravel J."/>
            <person name="Rabinowicz P.D."/>
        </authorList>
    </citation>
    <scope>NUCLEOTIDE SEQUENCE [LARGE SCALE GENOMIC DNA]</scope>
    <source>
        <strain evidence="5">cv. Hale</strain>
    </source>
</reference>
<name>B9SA37_RICCO</name>
<protein>
    <submittedName>
        <fullName evidence="4">2S sulfur-rich seed storage protein large subunit, putative</fullName>
    </submittedName>
</protein>
<keyword evidence="2" id="KW-0732">Signal</keyword>
<dbReference type="PANTHER" id="PTHR35496:SF18">
    <property type="entry name" value="BIFUNCTIONAL INHIBITOR_PLANT LIPID TRANSFER PROTEIN_SEED STORAGE HELICAL DOMAIN-CONTAINING PROTEIN"/>
    <property type="match status" value="1"/>
</dbReference>
<feature type="domain" description="Bifunctional inhibitor/plant lipid transfer protein/seed storage helical" evidence="3">
    <location>
        <begin position="50"/>
        <end position="139"/>
    </location>
</feature>
<feature type="chain" id="PRO_5002889195" evidence="2">
    <location>
        <begin position="21"/>
        <end position="147"/>
    </location>
</feature>
<dbReference type="InterPro" id="IPR000617">
    <property type="entry name" value="Napin/2SS/CON"/>
</dbReference>
<evidence type="ECO:0000313" key="5">
    <source>
        <dbReference type="Proteomes" id="UP000008311"/>
    </source>
</evidence>
<dbReference type="AlphaFoldDB" id="B9SA37"/>
<evidence type="ECO:0000313" key="4">
    <source>
        <dbReference type="EMBL" id="EEF39554.1"/>
    </source>
</evidence>
<dbReference type="EMBL" id="EQ973900">
    <property type="protein sequence ID" value="EEF39554.1"/>
    <property type="molecule type" value="Genomic_DNA"/>
</dbReference>
<keyword evidence="5" id="KW-1185">Reference proteome</keyword>
<evidence type="ECO:0000256" key="1">
    <source>
        <dbReference type="ARBA" id="ARBA00008262"/>
    </source>
</evidence>
<dbReference type="OMA" id="CCDELEN"/>
<proteinExistence type="inferred from homology"/>
<accession>B9SA37</accession>